<evidence type="ECO:0000313" key="8">
    <source>
        <dbReference type="Proteomes" id="UP001337655"/>
    </source>
</evidence>
<organism evidence="7 8">
    <name type="scientific">Saxophila tyrrhenica</name>
    <dbReference type="NCBI Taxonomy" id="1690608"/>
    <lineage>
        <taxon>Eukaryota</taxon>
        <taxon>Fungi</taxon>
        <taxon>Dikarya</taxon>
        <taxon>Ascomycota</taxon>
        <taxon>Pezizomycotina</taxon>
        <taxon>Dothideomycetes</taxon>
        <taxon>Dothideomycetidae</taxon>
        <taxon>Mycosphaerellales</taxon>
        <taxon>Extremaceae</taxon>
        <taxon>Saxophila</taxon>
    </lineage>
</organism>
<dbReference type="AlphaFoldDB" id="A0AAV9PLR2"/>
<dbReference type="EMBL" id="JAVRRT010000003">
    <property type="protein sequence ID" value="KAK5173937.1"/>
    <property type="molecule type" value="Genomic_DNA"/>
</dbReference>
<keyword evidence="5" id="KW-0472">Membrane</keyword>
<keyword evidence="2" id="KW-0813">Transport</keyword>
<dbReference type="PANTHER" id="PTHR43791:SF18">
    <property type="entry name" value="NICOTINIC ACID TRANSPORTER TNA1, PUTATIVE (AFU_ORTHOLOGUE AFUA_3G03820)-RELATED"/>
    <property type="match status" value="1"/>
</dbReference>
<gene>
    <name evidence="7" type="ORF">LTR77_002618</name>
</gene>
<dbReference type="GeneID" id="89923965"/>
<evidence type="ECO:0000256" key="3">
    <source>
        <dbReference type="ARBA" id="ARBA00022692"/>
    </source>
</evidence>
<reference evidence="7 8" key="1">
    <citation type="submission" date="2023-08" db="EMBL/GenBank/DDBJ databases">
        <title>Black Yeasts Isolated from many extreme environments.</title>
        <authorList>
            <person name="Coleine C."/>
            <person name="Stajich J.E."/>
            <person name="Selbmann L."/>
        </authorList>
    </citation>
    <scope>NUCLEOTIDE SEQUENCE [LARGE SCALE GENOMIC DNA]</scope>
    <source>
        <strain evidence="7 8">CCFEE 5935</strain>
    </source>
</reference>
<dbReference type="InterPro" id="IPR036259">
    <property type="entry name" value="MFS_trans_sf"/>
</dbReference>
<evidence type="ECO:0000256" key="5">
    <source>
        <dbReference type="ARBA" id="ARBA00023136"/>
    </source>
</evidence>
<dbReference type="Gene3D" id="1.20.1250.20">
    <property type="entry name" value="MFS general substrate transporter like domains"/>
    <property type="match status" value="1"/>
</dbReference>
<evidence type="ECO:0000256" key="4">
    <source>
        <dbReference type="ARBA" id="ARBA00022989"/>
    </source>
</evidence>
<dbReference type="SUPFAM" id="SSF103473">
    <property type="entry name" value="MFS general substrate transporter"/>
    <property type="match status" value="1"/>
</dbReference>
<name>A0AAV9PLR2_9PEZI</name>
<comment type="caution">
    <text evidence="7">The sequence shown here is derived from an EMBL/GenBank/DDBJ whole genome shotgun (WGS) entry which is preliminary data.</text>
</comment>
<comment type="subcellular location">
    <subcellularLocation>
        <location evidence="1">Membrane</location>
        <topology evidence="1">Multi-pass membrane protein</topology>
    </subcellularLocation>
</comment>
<keyword evidence="8" id="KW-1185">Reference proteome</keyword>
<dbReference type="RefSeq" id="XP_064662632.1">
    <property type="nucleotide sequence ID" value="XM_064799877.1"/>
</dbReference>
<sequence>MKLSSEGHGHSETGKEDHVHHERAAAVEEMGVLDEFADIETSKVLRKVDWRLLPVLSFLYLLAFLDRSNLGNAKVAGLADDLALTGPQYNLSATVFFIPYCLFEIPANVALKVLRPSRWIGCLVVAWGTVGSRFRPRNNTG</sequence>
<evidence type="ECO:0000256" key="1">
    <source>
        <dbReference type="ARBA" id="ARBA00004141"/>
    </source>
</evidence>
<evidence type="ECO:0000256" key="6">
    <source>
        <dbReference type="SAM" id="MobiDB-lite"/>
    </source>
</evidence>
<dbReference type="Proteomes" id="UP001337655">
    <property type="component" value="Unassembled WGS sequence"/>
</dbReference>
<dbReference type="PANTHER" id="PTHR43791">
    <property type="entry name" value="PERMEASE-RELATED"/>
    <property type="match status" value="1"/>
</dbReference>
<evidence type="ECO:0000313" key="7">
    <source>
        <dbReference type="EMBL" id="KAK5173937.1"/>
    </source>
</evidence>
<evidence type="ECO:0000256" key="2">
    <source>
        <dbReference type="ARBA" id="ARBA00022448"/>
    </source>
</evidence>
<proteinExistence type="predicted"/>
<keyword evidence="4" id="KW-1133">Transmembrane helix</keyword>
<keyword evidence="3" id="KW-0812">Transmembrane</keyword>
<protein>
    <submittedName>
        <fullName evidence="7">Uncharacterized protein</fullName>
    </submittedName>
</protein>
<accession>A0AAV9PLR2</accession>
<feature type="region of interest" description="Disordered" evidence="6">
    <location>
        <begin position="1"/>
        <end position="20"/>
    </location>
</feature>
<dbReference type="GO" id="GO:0022857">
    <property type="term" value="F:transmembrane transporter activity"/>
    <property type="evidence" value="ECO:0007669"/>
    <property type="project" value="TreeGrafter"/>
</dbReference>
<dbReference type="GO" id="GO:0016020">
    <property type="term" value="C:membrane"/>
    <property type="evidence" value="ECO:0007669"/>
    <property type="project" value="UniProtKB-SubCell"/>
</dbReference>